<dbReference type="InterPro" id="IPR008984">
    <property type="entry name" value="SMAD_FHA_dom_sf"/>
</dbReference>
<dbReference type="AlphaFoldDB" id="A0AAE9DKH7"/>
<reference evidence="3 4" key="1">
    <citation type="submission" date="2022-05" db="EMBL/GenBank/DDBJ databases">
        <title>Chromosome-level reference genomes for two strains of Caenorhabditis briggsae: an improved platform for comparative genomics.</title>
        <authorList>
            <person name="Stevens L."/>
            <person name="Andersen E.C."/>
        </authorList>
    </citation>
    <scope>NUCLEOTIDE SEQUENCE [LARGE SCALE GENOMIC DNA]</scope>
    <source>
        <strain evidence="3">QX1410_ONT</strain>
        <tissue evidence="3">Whole-organism</tissue>
    </source>
</reference>
<dbReference type="EMBL" id="CP090892">
    <property type="protein sequence ID" value="ULU06012.1"/>
    <property type="molecule type" value="Genomic_DNA"/>
</dbReference>
<proteinExistence type="predicted"/>
<organism evidence="3 4">
    <name type="scientific">Caenorhabditis briggsae</name>
    <dbReference type="NCBI Taxonomy" id="6238"/>
    <lineage>
        <taxon>Eukaryota</taxon>
        <taxon>Metazoa</taxon>
        <taxon>Ecdysozoa</taxon>
        <taxon>Nematoda</taxon>
        <taxon>Chromadorea</taxon>
        <taxon>Rhabditida</taxon>
        <taxon>Rhabditina</taxon>
        <taxon>Rhabditomorpha</taxon>
        <taxon>Rhabditoidea</taxon>
        <taxon>Rhabditidae</taxon>
        <taxon>Peloderinae</taxon>
        <taxon>Caenorhabditis</taxon>
    </lineage>
</organism>
<dbReference type="SUPFAM" id="SSF49879">
    <property type="entry name" value="SMAD/FHA domain"/>
    <property type="match status" value="1"/>
</dbReference>
<evidence type="ECO:0000256" key="1">
    <source>
        <dbReference type="SAM" id="MobiDB-lite"/>
    </source>
</evidence>
<dbReference type="PROSITE" id="PS50006">
    <property type="entry name" value="FHA_DOMAIN"/>
    <property type="match status" value="1"/>
</dbReference>
<accession>A0AAE9DKH7</accession>
<dbReference type="InterPro" id="IPR000253">
    <property type="entry name" value="FHA_dom"/>
</dbReference>
<name>A0AAE9DKH7_CAEBR</name>
<feature type="domain" description="FHA" evidence="2">
    <location>
        <begin position="25"/>
        <end position="76"/>
    </location>
</feature>
<feature type="region of interest" description="Disordered" evidence="1">
    <location>
        <begin position="123"/>
        <end position="142"/>
    </location>
</feature>
<sequence length="380" mass="42675">MSIKEVKIKNDSKEEVYSLKQKGEVNFGRDKKVCHVTFDPHAARVSRHHAAVEWTDEGVFFIDKSKEGTLVNGKRVKQAKEQLEGGTYNLEIGGFSMGIDVELAVSENDNFQEAHNNTNELEETIVDSPPPSPVRSTASVEVPVTKVPKKTERVTPPVEVDHYDGISSISVINMSKYKPKLKRKSDANLFDDIQPRGKRGPVASKPINFEEEIENLGKKGPRTRKADLTQIFEDETPAKKSKSYEVKPDLLSSKDILQMPKIKQDKDVESIINQVAAIPSASQVQESCQRSEDESDNTEMHFDRGPSAPNETIKYTNLIFHPPDFMANTTRKIDPNVPNFKRFVPKSLRTDGRVSAASMYSHNNTTINTTIPMIDSRKIH</sequence>
<evidence type="ECO:0000313" key="4">
    <source>
        <dbReference type="Proteomes" id="UP000827892"/>
    </source>
</evidence>
<dbReference type="Pfam" id="PF00498">
    <property type="entry name" value="FHA"/>
    <property type="match status" value="1"/>
</dbReference>
<dbReference type="Proteomes" id="UP000827892">
    <property type="component" value="Chromosome II"/>
</dbReference>
<protein>
    <recommendedName>
        <fullName evidence="2">FHA domain-containing protein</fullName>
    </recommendedName>
</protein>
<dbReference type="SMART" id="SM00240">
    <property type="entry name" value="FHA"/>
    <property type="match status" value="1"/>
</dbReference>
<dbReference type="Gene3D" id="2.60.200.20">
    <property type="match status" value="1"/>
</dbReference>
<dbReference type="CDD" id="cd00060">
    <property type="entry name" value="FHA"/>
    <property type="match status" value="1"/>
</dbReference>
<gene>
    <name evidence="3" type="ORF">L3Y34_018132</name>
</gene>
<evidence type="ECO:0000259" key="2">
    <source>
        <dbReference type="PROSITE" id="PS50006"/>
    </source>
</evidence>
<evidence type="ECO:0000313" key="3">
    <source>
        <dbReference type="EMBL" id="ULU06012.1"/>
    </source>
</evidence>